<keyword evidence="3" id="KW-1185">Reference proteome</keyword>
<evidence type="ECO:0000256" key="1">
    <source>
        <dbReference type="SAM" id="MobiDB-lite"/>
    </source>
</evidence>
<feature type="region of interest" description="Disordered" evidence="1">
    <location>
        <begin position="30"/>
        <end position="62"/>
    </location>
</feature>
<dbReference type="Proteomes" id="UP000241769">
    <property type="component" value="Unassembled WGS sequence"/>
</dbReference>
<name>A0A2P6NS93_9EUKA</name>
<evidence type="ECO:0000313" key="2">
    <source>
        <dbReference type="EMBL" id="PRP86834.1"/>
    </source>
</evidence>
<protein>
    <submittedName>
        <fullName evidence="2">Uncharacterized protein</fullName>
    </submittedName>
</protein>
<gene>
    <name evidence="2" type="ORF">PROFUN_05051</name>
</gene>
<dbReference type="InParanoid" id="A0A2P6NS93"/>
<organism evidence="2 3">
    <name type="scientific">Planoprotostelium fungivorum</name>
    <dbReference type="NCBI Taxonomy" id="1890364"/>
    <lineage>
        <taxon>Eukaryota</taxon>
        <taxon>Amoebozoa</taxon>
        <taxon>Evosea</taxon>
        <taxon>Variosea</taxon>
        <taxon>Cavosteliida</taxon>
        <taxon>Cavosteliaceae</taxon>
        <taxon>Planoprotostelium</taxon>
    </lineage>
</organism>
<proteinExistence type="predicted"/>
<feature type="compositionally biased region" description="Low complexity" evidence="1">
    <location>
        <begin position="50"/>
        <end position="60"/>
    </location>
</feature>
<sequence>MTEHNLLSGHPPLMKSPVCVGVLLSEFPRPRSRAGDEFHRGKRRWPTHPSSSSLTDIPSSGASSHAPLAVLQLGTRVRLLVVNIEPFKLPCIISSVDTQKPLRQRFLWSLAPFSTA</sequence>
<accession>A0A2P6NS93</accession>
<evidence type="ECO:0000313" key="3">
    <source>
        <dbReference type="Proteomes" id="UP000241769"/>
    </source>
</evidence>
<dbReference type="EMBL" id="MDYQ01000026">
    <property type="protein sequence ID" value="PRP86834.1"/>
    <property type="molecule type" value="Genomic_DNA"/>
</dbReference>
<reference evidence="2 3" key="1">
    <citation type="journal article" date="2018" name="Genome Biol. Evol.">
        <title>Multiple Roots of Fruiting Body Formation in Amoebozoa.</title>
        <authorList>
            <person name="Hillmann F."/>
            <person name="Forbes G."/>
            <person name="Novohradska S."/>
            <person name="Ferling I."/>
            <person name="Riege K."/>
            <person name="Groth M."/>
            <person name="Westermann M."/>
            <person name="Marz M."/>
            <person name="Spaller T."/>
            <person name="Winckler T."/>
            <person name="Schaap P."/>
            <person name="Glockner G."/>
        </authorList>
    </citation>
    <scope>NUCLEOTIDE SEQUENCE [LARGE SCALE GENOMIC DNA]</scope>
    <source>
        <strain evidence="2 3">Jena</strain>
    </source>
</reference>
<dbReference type="AlphaFoldDB" id="A0A2P6NS93"/>
<comment type="caution">
    <text evidence="2">The sequence shown here is derived from an EMBL/GenBank/DDBJ whole genome shotgun (WGS) entry which is preliminary data.</text>
</comment>